<dbReference type="AlphaFoldDB" id="A0A182KBL5"/>
<proteinExistence type="predicted"/>
<evidence type="ECO:0000313" key="3">
    <source>
        <dbReference type="Proteomes" id="UP000075881"/>
    </source>
</evidence>
<dbReference type="Proteomes" id="UP000075881">
    <property type="component" value="Unassembled WGS sequence"/>
</dbReference>
<reference evidence="3" key="1">
    <citation type="submission" date="2013-03" db="EMBL/GenBank/DDBJ databases">
        <title>The Genome Sequence of Anopheles christyi ACHKN1017.</title>
        <authorList>
            <consortium name="The Broad Institute Genomics Platform"/>
            <person name="Neafsey D.E."/>
            <person name="Besansky N."/>
            <person name="Walker B."/>
            <person name="Young S.K."/>
            <person name="Zeng Q."/>
            <person name="Gargeya S."/>
            <person name="Fitzgerald M."/>
            <person name="Haas B."/>
            <person name="Abouelleil A."/>
            <person name="Allen A.W."/>
            <person name="Alvarado L."/>
            <person name="Arachchi H.M."/>
            <person name="Berlin A.M."/>
            <person name="Chapman S.B."/>
            <person name="Gainer-Dewar J."/>
            <person name="Goldberg J."/>
            <person name="Griggs A."/>
            <person name="Gujja S."/>
            <person name="Hansen M."/>
            <person name="Howarth C."/>
            <person name="Imamovic A."/>
            <person name="Ireland A."/>
            <person name="Larimer J."/>
            <person name="McCowan C."/>
            <person name="Murphy C."/>
            <person name="Pearson M."/>
            <person name="Poon T.W."/>
            <person name="Priest M."/>
            <person name="Roberts A."/>
            <person name="Saif S."/>
            <person name="Shea T."/>
            <person name="Sisk P."/>
            <person name="Sykes S."/>
            <person name="Wortman J."/>
            <person name="Nusbaum C."/>
            <person name="Birren B."/>
        </authorList>
    </citation>
    <scope>NUCLEOTIDE SEQUENCE [LARGE SCALE GENOMIC DNA]</scope>
    <source>
        <strain evidence="3">ACHKN1017</strain>
    </source>
</reference>
<dbReference type="VEuPathDB" id="VectorBase:ACHR008152"/>
<sequence length="235" mass="26234">MDPFGSSRNYPLLAVLAQRIDSLVGCLLRHVQQESVPVQNTFRQALLPMHRALTDFLFAPSHSARQSFQLRGATNSFSTLPSMPHYLNQPTLSTVDRFPPYLGSITPPEDITPPGGTPPQSNWSSTPLGFTSTPLRQPTVRPQREPFALINQLLTVIRTSNECNLSNVTEPYANDPVFRERVLHELEELRSYLVAQPDSTSSVAGQAVRALLDRVEQAEVTLTMLINNLEHLQNH</sequence>
<dbReference type="EnsemblMetazoa" id="ACHR008152-RA">
    <property type="protein sequence ID" value="ACHR008152-PA"/>
    <property type="gene ID" value="ACHR008152"/>
</dbReference>
<name>A0A182KBL5_9DIPT</name>
<evidence type="ECO:0000313" key="2">
    <source>
        <dbReference type="EnsemblMetazoa" id="ACHR008152-PA"/>
    </source>
</evidence>
<keyword evidence="1" id="KW-0175">Coiled coil</keyword>
<organism evidence="2 3">
    <name type="scientific">Anopheles christyi</name>
    <dbReference type="NCBI Taxonomy" id="43041"/>
    <lineage>
        <taxon>Eukaryota</taxon>
        <taxon>Metazoa</taxon>
        <taxon>Ecdysozoa</taxon>
        <taxon>Arthropoda</taxon>
        <taxon>Hexapoda</taxon>
        <taxon>Insecta</taxon>
        <taxon>Pterygota</taxon>
        <taxon>Neoptera</taxon>
        <taxon>Endopterygota</taxon>
        <taxon>Diptera</taxon>
        <taxon>Nematocera</taxon>
        <taxon>Culicoidea</taxon>
        <taxon>Culicidae</taxon>
        <taxon>Anophelinae</taxon>
        <taxon>Anopheles</taxon>
    </lineage>
</organism>
<keyword evidence="3" id="KW-1185">Reference proteome</keyword>
<evidence type="ECO:0000256" key="1">
    <source>
        <dbReference type="SAM" id="Coils"/>
    </source>
</evidence>
<reference evidence="2" key="2">
    <citation type="submission" date="2020-05" db="UniProtKB">
        <authorList>
            <consortium name="EnsemblMetazoa"/>
        </authorList>
    </citation>
    <scope>IDENTIFICATION</scope>
    <source>
        <strain evidence="2">ACHKN1017</strain>
    </source>
</reference>
<protein>
    <submittedName>
        <fullName evidence="2">Uncharacterized protein</fullName>
    </submittedName>
</protein>
<accession>A0A182KBL5</accession>
<feature type="coiled-coil region" evidence="1">
    <location>
        <begin position="208"/>
        <end position="235"/>
    </location>
</feature>